<dbReference type="VEuPathDB" id="CryptoDB:GNI_113040"/>
<dbReference type="Proteomes" id="UP000019763">
    <property type="component" value="Unassembled WGS sequence"/>
</dbReference>
<accession>A0A023B3E6</accession>
<dbReference type="RefSeq" id="XP_011131554.1">
    <property type="nucleotide sequence ID" value="XM_011133252.1"/>
</dbReference>
<feature type="region of interest" description="Disordered" evidence="1">
    <location>
        <begin position="1"/>
        <end position="28"/>
    </location>
</feature>
<name>A0A023B3E6_GRENI</name>
<evidence type="ECO:0000313" key="3">
    <source>
        <dbReference type="Proteomes" id="UP000019763"/>
    </source>
</evidence>
<sequence>MRGAVRKRSSDNEERDNEERDNEERDNAQLCKELTSILTNDIGRLAEALEIADDFRTSRRRKKLKPDKTVCHFCWEELCVSAYTGAGAAANARVCRAQADNLPPAPDGETAPASAAVEI</sequence>
<evidence type="ECO:0000256" key="1">
    <source>
        <dbReference type="SAM" id="MobiDB-lite"/>
    </source>
</evidence>
<dbReference type="EMBL" id="AFNH02000846">
    <property type="protein sequence ID" value="EZG55443.1"/>
    <property type="molecule type" value="Genomic_DNA"/>
</dbReference>
<organism evidence="2 3">
    <name type="scientific">Gregarina niphandrodes</name>
    <name type="common">Septate eugregarine</name>
    <dbReference type="NCBI Taxonomy" id="110365"/>
    <lineage>
        <taxon>Eukaryota</taxon>
        <taxon>Sar</taxon>
        <taxon>Alveolata</taxon>
        <taxon>Apicomplexa</taxon>
        <taxon>Conoidasida</taxon>
        <taxon>Gregarinasina</taxon>
        <taxon>Eugregarinorida</taxon>
        <taxon>Gregarinidae</taxon>
        <taxon>Gregarina</taxon>
    </lineage>
</organism>
<dbReference type="GeneID" id="22913974"/>
<proteinExistence type="predicted"/>
<evidence type="ECO:0000313" key="2">
    <source>
        <dbReference type="EMBL" id="EZG55443.1"/>
    </source>
</evidence>
<protein>
    <submittedName>
        <fullName evidence="2">Uncharacterized protein</fullName>
    </submittedName>
</protein>
<gene>
    <name evidence="2" type="ORF">GNI_113040</name>
</gene>
<keyword evidence="3" id="KW-1185">Reference proteome</keyword>
<dbReference type="AlphaFoldDB" id="A0A023B3E6"/>
<comment type="caution">
    <text evidence="2">The sequence shown here is derived from an EMBL/GenBank/DDBJ whole genome shotgun (WGS) entry which is preliminary data.</text>
</comment>
<reference evidence="2" key="1">
    <citation type="submission" date="2013-12" db="EMBL/GenBank/DDBJ databases">
        <authorList>
            <person name="Omoto C.K."/>
            <person name="Sibley D."/>
            <person name="Venepally P."/>
            <person name="Hadjithomas M."/>
            <person name="Karamycheva S."/>
            <person name="Brunk B."/>
            <person name="Roos D."/>
            <person name="Caler E."/>
            <person name="Lorenzi H."/>
        </authorList>
    </citation>
    <scope>NUCLEOTIDE SEQUENCE</scope>
</reference>